<dbReference type="GO" id="GO:0006353">
    <property type="term" value="P:DNA-templated transcription termination"/>
    <property type="evidence" value="ECO:0007669"/>
    <property type="project" value="UniProtKB-KW"/>
</dbReference>
<evidence type="ECO:0000313" key="4">
    <source>
        <dbReference type="EMBL" id="ONK71433.1"/>
    </source>
</evidence>
<dbReference type="InterPro" id="IPR038538">
    <property type="entry name" value="MTERF_sf"/>
</dbReference>
<dbReference type="Gramene" id="ONK71433">
    <property type="protein sequence ID" value="ONK71433"/>
    <property type="gene ID" value="A4U43_C04F8520"/>
</dbReference>
<reference evidence="5" key="1">
    <citation type="journal article" date="2017" name="Nat. Commun.">
        <title>The asparagus genome sheds light on the origin and evolution of a young Y chromosome.</title>
        <authorList>
            <person name="Harkess A."/>
            <person name="Zhou J."/>
            <person name="Xu C."/>
            <person name="Bowers J.E."/>
            <person name="Van der Hulst R."/>
            <person name="Ayyampalayam S."/>
            <person name="Mercati F."/>
            <person name="Riccardi P."/>
            <person name="McKain M.R."/>
            <person name="Kakrana A."/>
            <person name="Tang H."/>
            <person name="Ray J."/>
            <person name="Groenendijk J."/>
            <person name="Arikit S."/>
            <person name="Mathioni S.M."/>
            <person name="Nakano M."/>
            <person name="Shan H."/>
            <person name="Telgmann-Rauber A."/>
            <person name="Kanno A."/>
            <person name="Yue Z."/>
            <person name="Chen H."/>
            <person name="Li W."/>
            <person name="Chen Y."/>
            <person name="Xu X."/>
            <person name="Zhang Y."/>
            <person name="Luo S."/>
            <person name="Chen H."/>
            <person name="Gao J."/>
            <person name="Mao Z."/>
            <person name="Pires J.C."/>
            <person name="Luo M."/>
            <person name="Kudrna D."/>
            <person name="Wing R.A."/>
            <person name="Meyers B.C."/>
            <person name="Yi K."/>
            <person name="Kong H."/>
            <person name="Lavrijsen P."/>
            <person name="Sunseri F."/>
            <person name="Falavigna A."/>
            <person name="Ye Y."/>
            <person name="Leebens-Mack J.H."/>
            <person name="Chen G."/>
        </authorList>
    </citation>
    <scope>NUCLEOTIDE SEQUENCE [LARGE SCALE GENOMIC DNA]</scope>
    <source>
        <strain evidence="5">cv. DH0086</strain>
    </source>
</reference>
<sequence>MLGITETSRHCYLLSCSVDEKLIPRIDFLQSSGFSLREARSMVRRFPQLFCYGIKGNLEVKLGFLMNEMKRELREVKEFPQYFSYSLEKRIKRRHLFCEEKGVFFTLPAMLKPNDEEFRERVEVCVGPSPPARNSPLWYESLNSDRMWIV</sequence>
<evidence type="ECO:0000313" key="5">
    <source>
        <dbReference type="Proteomes" id="UP000243459"/>
    </source>
</evidence>
<dbReference type="PANTHER" id="PTHR13068:SF46">
    <property type="entry name" value="OS03G0360600 PROTEIN"/>
    <property type="match status" value="1"/>
</dbReference>
<name>A0A5P1F132_ASPOF</name>
<evidence type="ECO:0000256" key="2">
    <source>
        <dbReference type="ARBA" id="ARBA00022472"/>
    </source>
</evidence>
<keyword evidence="2" id="KW-0804">Transcription</keyword>
<keyword evidence="3" id="KW-0809">Transit peptide</keyword>
<dbReference type="InterPro" id="IPR003690">
    <property type="entry name" value="MTERF"/>
</dbReference>
<keyword evidence="2" id="KW-0806">Transcription termination</keyword>
<protein>
    <submittedName>
        <fullName evidence="4">Uncharacterized protein</fullName>
    </submittedName>
</protein>
<dbReference type="OMA" id="PLAVMMK"/>
<dbReference type="Pfam" id="PF02536">
    <property type="entry name" value="mTERF"/>
    <property type="match status" value="1"/>
</dbReference>
<dbReference type="PANTHER" id="PTHR13068">
    <property type="entry name" value="CGI-12 PROTEIN-RELATED"/>
    <property type="match status" value="1"/>
</dbReference>
<evidence type="ECO:0000256" key="3">
    <source>
        <dbReference type="ARBA" id="ARBA00022946"/>
    </source>
</evidence>
<evidence type="ECO:0000256" key="1">
    <source>
        <dbReference type="ARBA" id="ARBA00007692"/>
    </source>
</evidence>
<dbReference type="GO" id="GO:0003676">
    <property type="term" value="F:nucleic acid binding"/>
    <property type="evidence" value="ECO:0007669"/>
    <property type="project" value="InterPro"/>
</dbReference>
<gene>
    <name evidence="4" type="ORF">A4U43_C04F8520</name>
</gene>
<dbReference type="Proteomes" id="UP000243459">
    <property type="component" value="Chromosome 4"/>
</dbReference>
<dbReference type="EMBL" id="CM007384">
    <property type="protein sequence ID" value="ONK71433.1"/>
    <property type="molecule type" value="Genomic_DNA"/>
</dbReference>
<dbReference type="AlphaFoldDB" id="A0A5P1F132"/>
<proteinExistence type="inferred from homology"/>
<organism evidence="4 5">
    <name type="scientific">Asparagus officinalis</name>
    <name type="common">Garden asparagus</name>
    <dbReference type="NCBI Taxonomy" id="4686"/>
    <lineage>
        <taxon>Eukaryota</taxon>
        <taxon>Viridiplantae</taxon>
        <taxon>Streptophyta</taxon>
        <taxon>Embryophyta</taxon>
        <taxon>Tracheophyta</taxon>
        <taxon>Spermatophyta</taxon>
        <taxon>Magnoliopsida</taxon>
        <taxon>Liliopsida</taxon>
        <taxon>Asparagales</taxon>
        <taxon>Asparagaceae</taxon>
        <taxon>Asparagoideae</taxon>
        <taxon>Asparagus</taxon>
    </lineage>
</organism>
<dbReference type="Gene3D" id="1.25.70.10">
    <property type="entry name" value="Transcription termination factor 3, mitochondrial"/>
    <property type="match status" value="1"/>
</dbReference>
<keyword evidence="5" id="KW-1185">Reference proteome</keyword>
<dbReference type="SMART" id="SM00733">
    <property type="entry name" value="Mterf"/>
    <property type="match status" value="3"/>
</dbReference>
<accession>A0A5P1F132</accession>
<comment type="similarity">
    <text evidence="1">Belongs to the mTERF family.</text>
</comment>
<keyword evidence="2" id="KW-0805">Transcription regulation</keyword>